<dbReference type="HAMAP" id="MF_00558">
    <property type="entry name" value="Succ_CoA_beta"/>
    <property type="match status" value="1"/>
</dbReference>
<dbReference type="GO" id="GO:0004775">
    <property type="term" value="F:succinate-CoA ligase (ADP-forming) activity"/>
    <property type="evidence" value="ECO:0007669"/>
    <property type="project" value="UniProtKB-UniRule"/>
</dbReference>
<comment type="cofactor">
    <cofactor evidence="10">
        <name>Mg(2+)</name>
        <dbReference type="ChEBI" id="CHEBI:18420"/>
    </cofactor>
    <text evidence="10">Binds 1 Mg(2+) ion per subunit.</text>
</comment>
<keyword evidence="6 10" id="KW-0067">ATP-binding</keyword>
<protein>
    <recommendedName>
        <fullName evidence="10">Succinate--CoA ligase [ADP-forming] subunit beta</fullName>
        <ecNumber evidence="10">6.2.1.5</ecNumber>
    </recommendedName>
    <alternativeName>
        <fullName evidence="10">Succinyl-CoA synthetase subunit beta</fullName>
        <shortName evidence="10">SCS-beta</shortName>
    </alternativeName>
</protein>
<dbReference type="InterPro" id="IPR011761">
    <property type="entry name" value="ATP-grasp"/>
</dbReference>
<dbReference type="GO" id="GO:0006099">
    <property type="term" value="P:tricarboxylic acid cycle"/>
    <property type="evidence" value="ECO:0007669"/>
    <property type="project" value="UniProtKB-UniRule"/>
</dbReference>
<feature type="binding site" evidence="10">
    <location>
        <position position="99"/>
    </location>
    <ligand>
        <name>ATP</name>
        <dbReference type="ChEBI" id="CHEBI:30616"/>
    </ligand>
</feature>
<feature type="domain" description="ATP-grasp" evidence="11">
    <location>
        <begin position="9"/>
        <end position="227"/>
    </location>
</feature>
<keyword evidence="3 10" id="KW-0436">Ligase</keyword>
<gene>
    <name evidence="10" type="primary">sucC</name>
    <name evidence="12" type="ORF">SAMN05421693_10220</name>
</gene>
<keyword evidence="4 10" id="KW-0479">Metal-binding</keyword>
<dbReference type="InterPro" id="IPR016102">
    <property type="entry name" value="Succinyl-CoA_synth-like"/>
</dbReference>
<dbReference type="PIRSF" id="PIRSF001554">
    <property type="entry name" value="SucCS_beta"/>
    <property type="match status" value="1"/>
</dbReference>
<dbReference type="PROSITE" id="PS50975">
    <property type="entry name" value="ATP_GRASP"/>
    <property type="match status" value="1"/>
</dbReference>
<dbReference type="InterPro" id="IPR017866">
    <property type="entry name" value="Succ-CoA_synthase_bsu_CS"/>
</dbReference>
<dbReference type="Gene3D" id="3.30.1490.20">
    <property type="entry name" value="ATP-grasp fold, A domain"/>
    <property type="match status" value="1"/>
</dbReference>
<evidence type="ECO:0000256" key="5">
    <source>
        <dbReference type="ARBA" id="ARBA00022741"/>
    </source>
</evidence>
<dbReference type="SUPFAM" id="SSF52210">
    <property type="entry name" value="Succinyl-CoA synthetase domains"/>
    <property type="match status" value="1"/>
</dbReference>
<dbReference type="EMBL" id="FOFO01000002">
    <property type="protein sequence ID" value="SEP60872.1"/>
    <property type="molecule type" value="Genomic_DNA"/>
</dbReference>
<sequence>MNLHEFQAKSLFRDYRISVPPGVAVHSLDHLDETMAALDGDSWMVKAQVHAGGRGKAGGVKRVNGHAALRTAVGDLLGSTLVTHQTGPAGLPVNTVLIESLTDIQREMYLGLLVDRATHRVAIMASAAGGMDIETVAAETPEQLLTLFVDPVAGIQPYQGRRIAFALGLSGPQVNLFVALLTRLYTLFIETDASLIEINPLVVTGEGELVALDGKINLDDNALYRHPALMQWQDASQEDAREARARAHELNYVRLDGNIGCMVNGAGLAMATMDLIKLHGGEPANFLDVGGGTTAARVTEAFKLILSDDSVKAVFVNIFGGIVRCDLIAEGIIAAVQEVHVTVPVVVRLEGTNVEQGRALLARSDLDIIAADSLTDGALQVVRAAQAA</sequence>
<dbReference type="EC" id="6.2.1.5" evidence="10"/>
<dbReference type="PANTHER" id="PTHR11815">
    <property type="entry name" value="SUCCINYL-COA SYNTHETASE BETA CHAIN"/>
    <property type="match status" value="1"/>
</dbReference>
<dbReference type="GO" id="GO:0000287">
    <property type="term" value="F:magnesium ion binding"/>
    <property type="evidence" value="ECO:0007669"/>
    <property type="project" value="UniProtKB-UniRule"/>
</dbReference>
<comment type="function">
    <text evidence="10">Succinyl-CoA synthetase functions in the citric acid cycle (TCA), coupling the hydrolysis of succinyl-CoA to the synthesis of either ATP or GTP and thus represents the only step of substrate-level phosphorylation in the TCA. The beta subunit provides nucleotide specificity of the enzyme and binds the substrate succinate, while the binding sites for coenzyme A and phosphate are found in the alpha subunit.</text>
</comment>
<dbReference type="FunFam" id="3.30.1490.20:FF:000002">
    <property type="entry name" value="Succinate--CoA ligase [ADP-forming] subunit beta"/>
    <property type="match status" value="1"/>
</dbReference>
<evidence type="ECO:0000259" key="11">
    <source>
        <dbReference type="PROSITE" id="PS50975"/>
    </source>
</evidence>
<dbReference type="AlphaFoldDB" id="A0A1H8Z927"/>
<dbReference type="NCBIfam" id="NF001913">
    <property type="entry name" value="PRK00696.1"/>
    <property type="match status" value="1"/>
</dbReference>
<keyword evidence="13" id="KW-1185">Reference proteome</keyword>
<dbReference type="FunFam" id="3.40.50.261:FF:000001">
    <property type="entry name" value="Succinate--CoA ligase [ADP-forming] subunit beta"/>
    <property type="match status" value="1"/>
</dbReference>
<accession>A0A1H8Z927</accession>
<keyword evidence="7 10" id="KW-0460">Magnesium</keyword>
<dbReference type="Gene3D" id="3.40.50.261">
    <property type="entry name" value="Succinyl-CoA synthetase domains"/>
    <property type="match status" value="1"/>
</dbReference>
<comment type="similarity">
    <text evidence="1 10">Belongs to the succinate/malate CoA ligase beta subunit family.</text>
</comment>
<feature type="binding site" evidence="10">
    <location>
        <position position="102"/>
    </location>
    <ligand>
        <name>ATP</name>
        <dbReference type="ChEBI" id="CHEBI:30616"/>
    </ligand>
</feature>
<organism evidence="12 13">
    <name type="scientific">Ectothiorhodospira magna</name>
    <dbReference type="NCBI Taxonomy" id="867345"/>
    <lineage>
        <taxon>Bacteria</taxon>
        <taxon>Pseudomonadati</taxon>
        <taxon>Pseudomonadota</taxon>
        <taxon>Gammaproteobacteria</taxon>
        <taxon>Chromatiales</taxon>
        <taxon>Ectothiorhodospiraceae</taxon>
        <taxon>Ectothiorhodospira</taxon>
    </lineage>
</organism>
<reference evidence="12 13" key="1">
    <citation type="submission" date="2016-10" db="EMBL/GenBank/DDBJ databases">
        <authorList>
            <person name="de Groot N.N."/>
        </authorList>
    </citation>
    <scope>NUCLEOTIDE SEQUENCE [LARGE SCALE GENOMIC DNA]</scope>
    <source>
        <strain evidence="12 13">B7-7</strain>
    </source>
</reference>
<comment type="catalytic activity">
    <reaction evidence="8">
        <text>succinate + ATP + CoA = succinyl-CoA + ADP + phosphate</text>
        <dbReference type="Rhea" id="RHEA:17661"/>
        <dbReference type="ChEBI" id="CHEBI:30031"/>
        <dbReference type="ChEBI" id="CHEBI:30616"/>
        <dbReference type="ChEBI" id="CHEBI:43474"/>
        <dbReference type="ChEBI" id="CHEBI:57287"/>
        <dbReference type="ChEBI" id="CHEBI:57292"/>
        <dbReference type="ChEBI" id="CHEBI:456216"/>
        <dbReference type="EC" id="6.2.1.5"/>
    </reaction>
    <physiologicalReaction direction="right-to-left" evidence="8">
        <dbReference type="Rhea" id="RHEA:17663"/>
    </physiologicalReaction>
</comment>
<dbReference type="InterPro" id="IPR013650">
    <property type="entry name" value="ATP-grasp_succ-CoA_synth-type"/>
</dbReference>
<feature type="binding site" evidence="10">
    <location>
        <position position="213"/>
    </location>
    <ligand>
        <name>Mg(2+)</name>
        <dbReference type="ChEBI" id="CHEBI:18420"/>
    </ligand>
</feature>
<evidence type="ECO:0000256" key="9">
    <source>
        <dbReference type="ARBA" id="ARBA00052891"/>
    </source>
</evidence>
<dbReference type="InterPro" id="IPR005809">
    <property type="entry name" value="Succ_CoA_ligase-like_bsu"/>
</dbReference>
<keyword evidence="2 10" id="KW-0816">Tricarboxylic acid cycle</keyword>
<evidence type="ECO:0000256" key="7">
    <source>
        <dbReference type="ARBA" id="ARBA00022842"/>
    </source>
</evidence>
<evidence type="ECO:0000256" key="3">
    <source>
        <dbReference type="ARBA" id="ARBA00022598"/>
    </source>
</evidence>
<evidence type="ECO:0000256" key="10">
    <source>
        <dbReference type="HAMAP-Rule" id="MF_00558"/>
    </source>
</evidence>
<keyword evidence="5 10" id="KW-0547">Nucleotide-binding</keyword>
<dbReference type="GO" id="GO:0042709">
    <property type="term" value="C:succinate-CoA ligase complex"/>
    <property type="evidence" value="ECO:0007669"/>
    <property type="project" value="UniProtKB-ARBA"/>
</dbReference>
<comment type="subunit">
    <text evidence="10">Heterotetramer of two alpha and two beta subunits.</text>
</comment>
<dbReference type="Proteomes" id="UP000199496">
    <property type="component" value="Unassembled WGS sequence"/>
</dbReference>
<dbReference type="InterPro" id="IPR005811">
    <property type="entry name" value="SUCC_ACL_C"/>
</dbReference>
<dbReference type="InterPro" id="IPR013815">
    <property type="entry name" value="ATP_grasp_subdomain_1"/>
</dbReference>
<dbReference type="OrthoDB" id="9802602at2"/>
<feature type="binding site" evidence="10">
    <location>
        <position position="199"/>
    </location>
    <ligand>
        <name>Mg(2+)</name>
        <dbReference type="ChEBI" id="CHEBI:18420"/>
    </ligand>
</feature>
<dbReference type="GO" id="GO:0004776">
    <property type="term" value="F:succinate-CoA ligase (GDP-forming) activity"/>
    <property type="evidence" value="ECO:0007669"/>
    <property type="project" value="RHEA"/>
</dbReference>
<proteinExistence type="inferred from homology"/>
<evidence type="ECO:0000256" key="2">
    <source>
        <dbReference type="ARBA" id="ARBA00022532"/>
    </source>
</evidence>
<dbReference type="PROSITE" id="PS01217">
    <property type="entry name" value="SUCCINYL_COA_LIG_3"/>
    <property type="match status" value="1"/>
</dbReference>
<dbReference type="Pfam" id="PF08442">
    <property type="entry name" value="ATP-grasp_2"/>
    <property type="match status" value="1"/>
</dbReference>
<dbReference type="GO" id="GO:0006104">
    <property type="term" value="P:succinyl-CoA metabolic process"/>
    <property type="evidence" value="ECO:0007669"/>
    <property type="project" value="TreeGrafter"/>
</dbReference>
<dbReference type="GO" id="GO:0005829">
    <property type="term" value="C:cytosol"/>
    <property type="evidence" value="ECO:0007669"/>
    <property type="project" value="TreeGrafter"/>
</dbReference>
<dbReference type="Pfam" id="PF00549">
    <property type="entry name" value="Ligase_CoA"/>
    <property type="match status" value="1"/>
</dbReference>
<dbReference type="NCBIfam" id="TIGR01016">
    <property type="entry name" value="sucCoAbeta"/>
    <property type="match status" value="1"/>
</dbReference>
<feature type="binding site" evidence="10">
    <location>
        <position position="264"/>
    </location>
    <ligand>
        <name>substrate</name>
        <note>ligand shared with subunit alpha</note>
    </ligand>
</feature>
<feature type="binding site" evidence="10">
    <location>
        <begin position="53"/>
        <end position="55"/>
    </location>
    <ligand>
        <name>ATP</name>
        <dbReference type="ChEBI" id="CHEBI:30616"/>
    </ligand>
</feature>
<evidence type="ECO:0000313" key="13">
    <source>
        <dbReference type="Proteomes" id="UP000199496"/>
    </source>
</evidence>
<feature type="binding site" evidence="10">
    <location>
        <position position="107"/>
    </location>
    <ligand>
        <name>ATP</name>
        <dbReference type="ChEBI" id="CHEBI:30616"/>
    </ligand>
</feature>
<dbReference type="Gene3D" id="3.30.470.20">
    <property type="entry name" value="ATP-grasp fold, B domain"/>
    <property type="match status" value="1"/>
</dbReference>
<feature type="binding site" evidence="10">
    <location>
        <position position="46"/>
    </location>
    <ligand>
        <name>ATP</name>
        <dbReference type="ChEBI" id="CHEBI:30616"/>
    </ligand>
</feature>
<dbReference type="SUPFAM" id="SSF56059">
    <property type="entry name" value="Glutathione synthetase ATP-binding domain-like"/>
    <property type="match status" value="1"/>
</dbReference>
<dbReference type="STRING" id="867345.SAMN05421693_10220"/>
<evidence type="ECO:0000313" key="12">
    <source>
        <dbReference type="EMBL" id="SEP60872.1"/>
    </source>
</evidence>
<dbReference type="GO" id="GO:0005524">
    <property type="term" value="F:ATP binding"/>
    <property type="evidence" value="ECO:0007669"/>
    <property type="project" value="UniProtKB-UniRule"/>
</dbReference>
<feature type="binding site" evidence="10">
    <location>
        <begin position="321"/>
        <end position="323"/>
    </location>
    <ligand>
        <name>substrate</name>
        <note>ligand shared with subunit alpha</note>
    </ligand>
</feature>
<comment type="catalytic activity">
    <reaction evidence="9">
        <text>GTP + succinate + CoA = succinyl-CoA + GDP + phosphate</text>
        <dbReference type="Rhea" id="RHEA:22120"/>
        <dbReference type="ChEBI" id="CHEBI:30031"/>
        <dbReference type="ChEBI" id="CHEBI:37565"/>
        <dbReference type="ChEBI" id="CHEBI:43474"/>
        <dbReference type="ChEBI" id="CHEBI:57287"/>
        <dbReference type="ChEBI" id="CHEBI:57292"/>
        <dbReference type="ChEBI" id="CHEBI:58189"/>
    </reaction>
    <physiologicalReaction direction="right-to-left" evidence="9">
        <dbReference type="Rhea" id="RHEA:22122"/>
    </physiologicalReaction>
</comment>
<dbReference type="PANTHER" id="PTHR11815:SF10">
    <property type="entry name" value="SUCCINATE--COA LIGASE [GDP-FORMING] SUBUNIT BETA, MITOCHONDRIAL"/>
    <property type="match status" value="1"/>
</dbReference>
<comment type="pathway">
    <text evidence="10">Carbohydrate metabolism; tricarboxylic acid cycle; succinate from succinyl-CoA (ligase route): step 1/1.</text>
</comment>
<evidence type="ECO:0000256" key="4">
    <source>
        <dbReference type="ARBA" id="ARBA00022723"/>
    </source>
</evidence>
<dbReference type="FunFam" id="3.30.470.20:FF:000002">
    <property type="entry name" value="Succinate--CoA ligase [ADP-forming] subunit beta"/>
    <property type="match status" value="1"/>
</dbReference>
<name>A0A1H8Z927_9GAMM</name>
<evidence type="ECO:0000256" key="1">
    <source>
        <dbReference type="ARBA" id="ARBA00009182"/>
    </source>
</evidence>
<dbReference type="RefSeq" id="WP_090202658.1">
    <property type="nucleotide sequence ID" value="NZ_FOFO01000002.1"/>
</dbReference>
<evidence type="ECO:0000256" key="8">
    <source>
        <dbReference type="ARBA" id="ARBA00050563"/>
    </source>
</evidence>
<dbReference type="UniPathway" id="UPA00223">
    <property type="reaction ID" value="UER00999"/>
</dbReference>
<evidence type="ECO:0000256" key="6">
    <source>
        <dbReference type="ARBA" id="ARBA00022840"/>
    </source>
</evidence>